<name>A0A1J4S0K5_9BACT</name>
<accession>A0A1J4S0K5</accession>
<reference evidence="1 2" key="1">
    <citation type="journal article" date="2016" name="Environ. Microbiol.">
        <title>Genomic resolution of a cold subsurface aquifer community provides metabolic insights for novel microbes adapted to high CO concentrations.</title>
        <authorList>
            <person name="Probst A.J."/>
            <person name="Castelle C.J."/>
            <person name="Singh A."/>
            <person name="Brown C.T."/>
            <person name="Anantharaman K."/>
            <person name="Sharon I."/>
            <person name="Hug L.A."/>
            <person name="Burstein D."/>
            <person name="Emerson J.B."/>
            <person name="Thomas B.C."/>
            <person name="Banfield J.F."/>
        </authorList>
    </citation>
    <scope>NUCLEOTIDE SEQUENCE [LARGE SCALE GENOMIC DNA]</scope>
    <source>
        <strain evidence="1">CG1_02_44_10</strain>
    </source>
</reference>
<comment type="caution">
    <text evidence="1">The sequence shown here is derived from an EMBL/GenBank/DDBJ whole genome shotgun (WGS) entry which is preliminary data.</text>
</comment>
<evidence type="ECO:0000313" key="2">
    <source>
        <dbReference type="Proteomes" id="UP000182345"/>
    </source>
</evidence>
<sequence>MKKEEFKARQNGFDFFCASAVEFLENFKKECANGWSKLFKKAKTKKQFQLPLFITLVGNINKSKNLRIA</sequence>
<proteinExistence type="predicted"/>
<dbReference type="Proteomes" id="UP000182345">
    <property type="component" value="Unassembled WGS sequence"/>
</dbReference>
<dbReference type="EMBL" id="MNUK01000023">
    <property type="protein sequence ID" value="OIN92204.1"/>
    <property type="molecule type" value="Genomic_DNA"/>
</dbReference>
<organism evidence="1 2">
    <name type="scientific">Candidatus Collierbacteria bacterium CG1_02_44_10</name>
    <dbReference type="NCBI Taxonomy" id="1805087"/>
    <lineage>
        <taxon>Bacteria</taxon>
        <taxon>Candidatus Collieribacteriota</taxon>
    </lineage>
</organism>
<evidence type="ECO:0000313" key="1">
    <source>
        <dbReference type="EMBL" id="OIN92204.1"/>
    </source>
</evidence>
<protein>
    <submittedName>
        <fullName evidence="1">Uncharacterized protein</fullName>
    </submittedName>
</protein>
<dbReference type="AlphaFoldDB" id="A0A1J4S0K5"/>
<gene>
    <name evidence="1" type="ORF">AUJ42_00780</name>
</gene>